<proteinExistence type="predicted"/>
<dbReference type="KEGG" id="jme:EEW87_016095"/>
<protein>
    <submittedName>
        <fullName evidence="6">Helix-turn-helix domain-containing protein</fullName>
    </submittedName>
</protein>
<keyword evidence="3" id="KW-0804">Transcription</keyword>
<evidence type="ECO:0000313" key="7">
    <source>
        <dbReference type="Proteomes" id="UP000271708"/>
    </source>
</evidence>
<dbReference type="InterPro" id="IPR029016">
    <property type="entry name" value="GAF-like_dom_sf"/>
</dbReference>
<dbReference type="GO" id="GO:0003677">
    <property type="term" value="F:DNA binding"/>
    <property type="evidence" value="ECO:0007669"/>
    <property type="project" value="UniProtKB-KW"/>
</dbReference>
<organism evidence="6 7">
    <name type="scientific">Janibacter melonis</name>
    <dbReference type="NCBI Taxonomy" id="262209"/>
    <lineage>
        <taxon>Bacteria</taxon>
        <taxon>Bacillati</taxon>
        <taxon>Actinomycetota</taxon>
        <taxon>Actinomycetes</taxon>
        <taxon>Micrococcales</taxon>
        <taxon>Intrasporangiaceae</taxon>
        <taxon>Janibacter</taxon>
    </lineage>
</organism>
<dbReference type="Proteomes" id="UP000271708">
    <property type="component" value="Chromosome"/>
</dbReference>
<dbReference type="GO" id="GO:0045892">
    <property type="term" value="P:negative regulation of DNA-templated transcription"/>
    <property type="evidence" value="ECO:0007669"/>
    <property type="project" value="TreeGrafter"/>
</dbReference>
<evidence type="ECO:0000256" key="3">
    <source>
        <dbReference type="ARBA" id="ARBA00023163"/>
    </source>
</evidence>
<dbReference type="SMART" id="SM00346">
    <property type="entry name" value="HTH_ICLR"/>
    <property type="match status" value="1"/>
</dbReference>
<dbReference type="AlphaFoldDB" id="A0A5P8FR29"/>
<dbReference type="SUPFAM" id="SSF46785">
    <property type="entry name" value="Winged helix' DNA-binding domain"/>
    <property type="match status" value="1"/>
</dbReference>
<evidence type="ECO:0000259" key="5">
    <source>
        <dbReference type="PROSITE" id="PS51078"/>
    </source>
</evidence>
<dbReference type="PROSITE" id="PS51077">
    <property type="entry name" value="HTH_ICLR"/>
    <property type="match status" value="1"/>
</dbReference>
<dbReference type="InterPro" id="IPR014757">
    <property type="entry name" value="Tscrpt_reg_IclR_C"/>
</dbReference>
<dbReference type="Gene3D" id="1.10.10.10">
    <property type="entry name" value="Winged helix-like DNA-binding domain superfamily/Winged helix DNA-binding domain"/>
    <property type="match status" value="1"/>
</dbReference>
<evidence type="ECO:0000259" key="4">
    <source>
        <dbReference type="PROSITE" id="PS51077"/>
    </source>
</evidence>
<evidence type="ECO:0000256" key="1">
    <source>
        <dbReference type="ARBA" id="ARBA00023015"/>
    </source>
</evidence>
<dbReference type="EMBL" id="CP044548">
    <property type="protein sequence ID" value="QFQ31530.1"/>
    <property type="molecule type" value="Genomic_DNA"/>
</dbReference>
<name>A0A5P8FR29_9MICO</name>
<accession>A0A5P8FR29</accession>
<dbReference type="GO" id="GO:0003700">
    <property type="term" value="F:DNA-binding transcription factor activity"/>
    <property type="evidence" value="ECO:0007669"/>
    <property type="project" value="TreeGrafter"/>
</dbReference>
<evidence type="ECO:0000313" key="6">
    <source>
        <dbReference type="EMBL" id="QFQ31530.1"/>
    </source>
</evidence>
<dbReference type="InterPro" id="IPR036388">
    <property type="entry name" value="WH-like_DNA-bd_sf"/>
</dbReference>
<dbReference type="PANTHER" id="PTHR30136:SF24">
    <property type="entry name" value="HTH-TYPE TRANSCRIPTIONAL REPRESSOR ALLR"/>
    <property type="match status" value="1"/>
</dbReference>
<dbReference type="InterPro" id="IPR036390">
    <property type="entry name" value="WH_DNA-bd_sf"/>
</dbReference>
<keyword evidence="2" id="KW-0238">DNA-binding</keyword>
<dbReference type="SUPFAM" id="SSF55781">
    <property type="entry name" value="GAF domain-like"/>
    <property type="match status" value="1"/>
</dbReference>
<dbReference type="InterPro" id="IPR050707">
    <property type="entry name" value="HTH_MetabolicPath_Reg"/>
</dbReference>
<feature type="domain" description="IclR-ED" evidence="5">
    <location>
        <begin position="110"/>
        <end position="267"/>
    </location>
</feature>
<sequence length="272" mass="29272">MGRGYPRSWEGLAAAAGGPSFAELSCSHSAHLERRTDEMADPAAPTGAQTIDRGLRVLWHLAEQPGGASLATLSRDLDMNRTALHRLMETFRAHDIVRRDENKRFHLSYGLVQLASHVDNDLHRLAYPVMAQLADATGGTAHIMVPTSEVEVQAISVVEPRNAAVHLAFRTGHRHPIDRGSGGVAILAARPPRDEDSEEVREARRLGYALSFEQIIPGVAGVSVPLSTPTPMPEACIGISLVDRNAAGRAAPLVVEAARELSSLLYAHEGGR</sequence>
<keyword evidence="1" id="KW-0805">Transcription regulation</keyword>
<gene>
    <name evidence="6" type="ORF">EEW87_016095</name>
</gene>
<feature type="domain" description="HTH iclR-type" evidence="4">
    <location>
        <begin position="48"/>
        <end position="109"/>
    </location>
</feature>
<dbReference type="InterPro" id="IPR005471">
    <property type="entry name" value="Tscrpt_reg_IclR_N"/>
</dbReference>
<dbReference type="OrthoDB" id="156285at2"/>
<dbReference type="Gene3D" id="3.30.450.40">
    <property type="match status" value="2"/>
</dbReference>
<dbReference type="Pfam" id="PF09339">
    <property type="entry name" value="HTH_IclR"/>
    <property type="match status" value="1"/>
</dbReference>
<dbReference type="PROSITE" id="PS51078">
    <property type="entry name" value="ICLR_ED"/>
    <property type="match status" value="1"/>
</dbReference>
<evidence type="ECO:0000256" key="2">
    <source>
        <dbReference type="ARBA" id="ARBA00023125"/>
    </source>
</evidence>
<reference evidence="6 7" key="1">
    <citation type="submission" date="2019-09" db="EMBL/GenBank/DDBJ databases">
        <title>Complete Genome Sequence of Janibacter melonis M714 with both human health impact and industrial applications.</title>
        <authorList>
            <person name="Jin M."/>
            <person name="Zhao Q.R."/>
        </authorList>
    </citation>
    <scope>NUCLEOTIDE SEQUENCE [LARGE SCALE GENOMIC DNA]</scope>
    <source>
        <strain evidence="6 7">M714</strain>
    </source>
</reference>
<dbReference type="PANTHER" id="PTHR30136">
    <property type="entry name" value="HELIX-TURN-HELIX TRANSCRIPTIONAL REGULATOR, ICLR FAMILY"/>
    <property type="match status" value="1"/>
</dbReference>